<dbReference type="SUPFAM" id="SSF54001">
    <property type="entry name" value="Cysteine proteinases"/>
    <property type="match status" value="1"/>
</dbReference>
<gene>
    <name evidence="1" type="ORF">ACFQQH_11905</name>
</gene>
<dbReference type="InterPro" id="IPR038765">
    <property type="entry name" value="Papain-like_cys_pep_sf"/>
</dbReference>
<keyword evidence="2" id="KW-1185">Reference proteome</keyword>
<dbReference type="Proteomes" id="UP001596483">
    <property type="component" value="Unassembled WGS sequence"/>
</dbReference>
<comment type="caution">
    <text evidence="1">The sequence shown here is derived from an EMBL/GenBank/DDBJ whole genome shotgun (WGS) entry which is preliminary data.</text>
</comment>
<proteinExistence type="predicted"/>
<sequence length="170" mass="19956">MRRGDVVFVQGKGIISQIIRYFDKGKFSHCAVVASHDMVIEADYNTRVALRRFQVDKYNIIEVIDLGLTWEQRSSVYKSAMGHIGKRYDYVQLLWYMIRKVFRVKGHNRLNNPKHLICSELVFLVLDEMGVLDELKIRDSFFRGIDLTPNELYDLVRYVAKSKPLKIPTR</sequence>
<evidence type="ECO:0000313" key="2">
    <source>
        <dbReference type="Proteomes" id="UP001596483"/>
    </source>
</evidence>
<evidence type="ECO:0000313" key="1">
    <source>
        <dbReference type="EMBL" id="MFC7365821.1"/>
    </source>
</evidence>
<organism evidence="1 2">
    <name type="scientific">Bhargavaea changchunensis</name>
    <dbReference type="NCBI Taxonomy" id="2134037"/>
    <lineage>
        <taxon>Bacteria</taxon>
        <taxon>Bacillati</taxon>
        <taxon>Bacillota</taxon>
        <taxon>Bacilli</taxon>
        <taxon>Bacillales</taxon>
        <taxon>Caryophanaceae</taxon>
        <taxon>Bhargavaea</taxon>
    </lineage>
</organism>
<name>A0ABW2NFE2_9BACL</name>
<accession>A0ABW2NFE2</accession>
<dbReference type="EMBL" id="JBHTCT010000034">
    <property type="protein sequence ID" value="MFC7365821.1"/>
    <property type="molecule type" value="Genomic_DNA"/>
</dbReference>
<protein>
    <submittedName>
        <fullName evidence="1">YiiX/YebB-like N1pC/P60 family cysteine hydrolase</fullName>
    </submittedName>
</protein>
<dbReference type="Gene3D" id="3.90.1720.10">
    <property type="entry name" value="endopeptidase domain like (from Nostoc punctiforme)"/>
    <property type="match status" value="1"/>
</dbReference>
<reference evidence="2" key="1">
    <citation type="journal article" date="2019" name="Int. J. Syst. Evol. Microbiol.">
        <title>The Global Catalogue of Microorganisms (GCM) 10K type strain sequencing project: providing services to taxonomists for standard genome sequencing and annotation.</title>
        <authorList>
            <consortium name="The Broad Institute Genomics Platform"/>
            <consortium name="The Broad Institute Genome Sequencing Center for Infectious Disease"/>
            <person name="Wu L."/>
            <person name="Ma J."/>
        </authorList>
    </citation>
    <scope>NUCLEOTIDE SEQUENCE [LARGE SCALE GENOMIC DNA]</scope>
    <source>
        <strain evidence="2">JCM 4738</strain>
    </source>
</reference>